<proteinExistence type="inferred from homology"/>
<dbReference type="InterPro" id="IPR002347">
    <property type="entry name" value="SDR_fam"/>
</dbReference>
<dbReference type="Proteomes" id="UP000323011">
    <property type="component" value="Unassembled WGS sequence"/>
</dbReference>
<dbReference type="OrthoDB" id="1393670at2759"/>
<comment type="similarity">
    <text evidence="1">Belongs to the short-chain dehydrogenases/reductases (SDR) family.</text>
</comment>
<keyword evidence="7" id="KW-1185">Reference proteome</keyword>
<accession>A0A5A8CRX6</accession>
<dbReference type="Gene3D" id="3.40.50.720">
    <property type="entry name" value="NAD(P)-binding Rossmann-like Domain"/>
    <property type="match status" value="1"/>
</dbReference>
<dbReference type="InterPro" id="IPR052178">
    <property type="entry name" value="Sec_Metab_Biosynth_SDR"/>
</dbReference>
<evidence type="ECO:0000256" key="1">
    <source>
        <dbReference type="ARBA" id="ARBA00006484"/>
    </source>
</evidence>
<evidence type="ECO:0000313" key="7">
    <source>
        <dbReference type="Proteomes" id="UP000323011"/>
    </source>
</evidence>
<name>A0A5A8CRX6_CAFRO</name>
<dbReference type="Proteomes" id="UP000322899">
    <property type="component" value="Unassembled WGS sequence"/>
</dbReference>
<organism evidence="4 7">
    <name type="scientific">Cafeteria roenbergensis</name>
    <name type="common">Marine flagellate</name>
    <dbReference type="NCBI Taxonomy" id="33653"/>
    <lineage>
        <taxon>Eukaryota</taxon>
        <taxon>Sar</taxon>
        <taxon>Stramenopiles</taxon>
        <taxon>Bigyra</taxon>
        <taxon>Opalozoa</taxon>
        <taxon>Bicosoecida</taxon>
        <taxon>Cafeteriaceae</taxon>
        <taxon>Cafeteria</taxon>
    </lineage>
</organism>
<keyword evidence="3" id="KW-0560">Oxidoreductase</keyword>
<dbReference type="EMBL" id="VLTN01000005">
    <property type="protein sequence ID" value="KAA0155855.1"/>
    <property type="molecule type" value="Genomic_DNA"/>
</dbReference>
<dbReference type="FunFam" id="3.40.50.720:FF:000084">
    <property type="entry name" value="Short-chain dehydrogenase reductase"/>
    <property type="match status" value="1"/>
</dbReference>
<comment type="caution">
    <text evidence="4">The sequence shown here is derived from an EMBL/GenBank/DDBJ whole genome shotgun (WGS) entry which is preliminary data.</text>
</comment>
<dbReference type="Pfam" id="PF13561">
    <property type="entry name" value="adh_short_C2"/>
    <property type="match status" value="1"/>
</dbReference>
<dbReference type="EMBL" id="VLTO01000001">
    <property type="protein sequence ID" value="KAA0178294.1"/>
    <property type="molecule type" value="Genomic_DNA"/>
</dbReference>
<evidence type="ECO:0000313" key="5">
    <source>
        <dbReference type="EMBL" id="KAA0178294.1"/>
    </source>
</evidence>
<protein>
    <submittedName>
        <fullName evidence="4">Uncharacterized protein</fullName>
    </submittedName>
</protein>
<dbReference type="GO" id="GO:0016491">
    <property type="term" value="F:oxidoreductase activity"/>
    <property type="evidence" value="ECO:0007669"/>
    <property type="project" value="UniProtKB-KW"/>
</dbReference>
<reference evidence="6 7" key="1">
    <citation type="submission" date="2019-07" db="EMBL/GenBank/DDBJ databases">
        <title>Genomes of Cafeteria roenbergensis.</title>
        <authorList>
            <person name="Fischer M.G."/>
            <person name="Hackl T."/>
            <person name="Roman M."/>
        </authorList>
    </citation>
    <scope>NUCLEOTIDE SEQUENCE [LARGE SCALE GENOMIC DNA]</scope>
    <source>
        <strain evidence="4 7">BVI</strain>
        <strain evidence="5 6">E4-10P</strain>
    </source>
</reference>
<dbReference type="OMA" id="EFHSCDV"/>
<dbReference type="PRINTS" id="PR00080">
    <property type="entry name" value="SDRFAMILY"/>
</dbReference>
<dbReference type="InterPro" id="IPR036291">
    <property type="entry name" value="NAD(P)-bd_dom_sf"/>
</dbReference>
<dbReference type="SUPFAM" id="SSF51735">
    <property type="entry name" value="NAD(P)-binding Rossmann-fold domains"/>
    <property type="match status" value="1"/>
</dbReference>
<evidence type="ECO:0000256" key="2">
    <source>
        <dbReference type="ARBA" id="ARBA00022857"/>
    </source>
</evidence>
<evidence type="ECO:0000313" key="4">
    <source>
        <dbReference type="EMBL" id="KAA0155855.1"/>
    </source>
</evidence>
<dbReference type="PANTHER" id="PTHR43618:SF8">
    <property type="entry name" value="7ALPHA-HYDROXYSTEROID DEHYDROGENASE"/>
    <property type="match status" value="1"/>
</dbReference>
<dbReference type="PRINTS" id="PR00081">
    <property type="entry name" value="GDHRDH"/>
</dbReference>
<dbReference type="AlphaFoldDB" id="A0A5A8CRX6"/>
<dbReference type="PANTHER" id="PTHR43618">
    <property type="entry name" value="7-ALPHA-HYDROXYSTEROID DEHYDROGENASE"/>
    <property type="match status" value="1"/>
</dbReference>
<sequence>MAGGLAIGKLFSVEGLNVVVTGGGRGIGRMFSEAFMTNAASTVVVTSRKRDALMAAAAEIGAMGPGECIAMAHDLSTPEGCAAFVEELSGRVDKLDVLINNAGTTWGAPMDEYPSKAWDRCFALNVRAPFELTRACLPLLRAASSPGSPSRVINVGSVAGLMPQPVPTFAYDASKAAVHHLTRKLASELAGSDAKITVNAIAPGFVPSSMSEQLTTYASAEAISNSVPMGRLGTPEDMAGAALFLASRAGAWVTGSVVTVDGGSVGAAQVPFDLSML</sequence>
<gene>
    <name evidence="5" type="ORF">FNF27_00146</name>
    <name evidence="4" type="ORF">FNF29_01275</name>
</gene>
<evidence type="ECO:0000313" key="6">
    <source>
        <dbReference type="Proteomes" id="UP000322899"/>
    </source>
</evidence>
<evidence type="ECO:0000256" key="3">
    <source>
        <dbReference type="ARBA" id="ARBA00023002"/>
    </source>
</evidence>
<keyword evidence="2" id="KW-0521">NADP</keyword>